<keyword evidence="2" id="KW-1185">Reference proteome</keyword>
<evidence type="ECO:0000313" key="2">
    <source>
        <dbReference type="Proteomes" id="UP001243989"/>
    </source>
</evidence>
<dbReference type="GeneID" id="85467224"/>
<gene>
    <name evidence="1" type="ORF">BDP81DRAFT_186753</name>
</gene>
<dbReference type="Proteomes" id="UP001243989">
    <property type="component" value="Unassembled WGS sequence"/>
</dbReference>
<organism evidence="1 2">
    <name type="scientific">Colletotrichum phormii</name>
    <dbReference type="NCBI Taxonomy" id="359342"/>
    <lineage>
        <taxon>Eukaryota</taxon>
        <taxon>Fungi</taxon>
        <taxon>Dikarya</taxon>
        <taxon>Ascomycota</taxon>
        <taxon>Pezizomycotina</taxon>
        <taxon>Sordariomycetes</taxon>
        <taxon>Hypocreomycetidae</taxon>
        <taxon>Glomerellales</taxon>
        <taxon>Glomerellaceae</taxon>
        <taxon>Colletotrichum</taxon>
        <taxon>Colletotrichum acutatum species complex</taxon>
    </lineage>
</organism>
<sequence length="158" mass="17407">MHVVGRFLSAALAQPYGRPDVRNSMHFEASRNTRGALVADTFGVSRGDQSTPSRVGPCQCHSHGPAWRDSPLSTLSLAFPGASPGSGLRMRLFPSPDQLPPSNIISIRGLDRKQPLVLVKEIVLLGQRPRGQWIKPKLPWITIIRPDGAKNDHLYETR</sequence>
<name>A0AAI9ZBQ3_9PEZI</name>
<dbReference type="AlphaFoldDB" id="A0AAI9ZBQ3"/>
<proteinExistence type="predicted"/>
<accession>A0AAI9ZBQ3</accession>
<evidence type="ECO:0000313" key="1">
    <source>
        <dbReference type="EMBL" id="KAK1621476.1"/>
    </source>
</evidence>
<protein>
    <submittedName>
        <fullName evidence="1">Uncharacterized protein</fullName>
    </submittedName>
</protein>
<comment type="caution">
    <text evidence="1">The sequence shown here is derived from an EMBL/GenBank/DDBJ whole genome shotgun (WGS) entry which is preliminary data.</text>
</comment>
<dbReference type="EMBL" id="JAHMHQ010000050">
    <property type="protein sequence ID" value="KAK1621476.1"/>
    <property type="molecule type" value="Genomic_DNA"/>
</dbReference>
<reference evidence="1" key="1">
    <citation type="submission" date="2021-06" db="EMBL/GenBank/DDBJ databases">
        <title>Comparative genomics, transcriptomics and evolutionary studies reveal genomic signatures of adaptation to plant cell wall in hemibiotrophic fungi.</title>
        <authorList>
            <consortium name="DOE Joint Genome Institute"/>
            <person name="Baroncelli R."/>
            <person name="Diaz J.F."/>
            <person name="Benocci T."/>
            <person name="Peng M."/>
            <person name="Battaglia E."/>
            <person name="Haridas S."/>
            <person name="Andreopoulos W."/>
            <person name="Labutti K."/>
            <person name="Pangilinan J."/>
            <person name="Floch G.L."/>
            <person name="Makela M.R."/>
            <person name="Henrissat B."/>
            <person name="Grigoriev I.V."/>
            <person name="Crouch J.A."/>
            <person name="De Vries R.P."/>
            <person name="Sukno S.A."/>
            <person name="Thon M.R."/>
        </authorList>
    </citation>
    <scope>NUCLEOTIDE SEQUENCE</scope>
    <source>
        <strain evidence="1">CBS 102054</strain>
    </source>
</reference>
<dbReference type="RefSeq" id="XP_060437471.1">
    <property type="nucleotide sequence ID" value="XM_060582362.1"/>
</dbReference>